<dbReference type="PANTHER" id="PTHR31632:SF2">
    <property type="entry name" value="PLASMA MEMBRANE IRON PERMEASE"/>
    <property type="match status" value="1"/>
</dbReference>
<dbReference type="Pfam" id="PF03239">
    <property type="entry name" value="FTR1"/>
    <property type="match status" value="1"/>
</dbReference>
<evidence type="ECO:0000256" key="1">
    <source>
        <dbReference type="ARBA" id="ARBA00004141"/>
    </source>
</evidence>
<evidence type="ECO:0000313" key="8">
    <source>
        <dbReference type="Proteomes" id="UP000786875"/>
    </source>
</evidence>
<proteinExistence type="inferred from homology"/>
<evidence type="ECO:0000256" key="4">
    <source>
        <dbReference type="ARBA" id="ARBA00022989"/>
    </source>
</evidence>
<dbReference type="InterPro" id="IPR004923">
    <property type="entry name" value="FTR1/Fip1/EfeU"/>
</dbReference>
<keyword evidence="3 6" id="KW-0812">Transmembrane</keyword>
<evidence type="ECO:0000256" key="6">
    <source>
        <dbReference type="SAM" id="Phobius"/>
    </source>
</evidence>
<sequence>MLATLVIALREGLEAVLIVSIIATFLRKNQQALAPMWWGVSSAVLLSALVGIGLSLTERALPQAQQEAMEAIIGAIAIVFVSSMIIWMQQHAPQLRRELENEASAALSRSSHWALPMMAFLAVLKEGFETSVFLLATFSAAQSTIWAAIGALVGLLLALIIGWGIYRGGVRLNLGRFFRITGIFLILVAAGLVVSALRSAHEAGWLLIGQQKLLNLDWLVPPGSIRAALISGVLGIPTDPRRIEVIGWMGYLGFFTLLLSWPERYKPSPTLARRLYQSLSIVMLVGALFCARGFSTPVLTLPTHLPLVVAQNGTGEQPIGELVRQESGIALMLSGQPPQLIPLPSSAQDPAVTDLSLNSNVVWQAAPAELTLDQVAELYHHRIPPGLHPQQHPGPYQSQWQLSCQIALTLQDGQIIAAAATPHSILALSGSGLPSPRLLNVTLPPDAIGCPWQPSQQWQQQLTETLANYRSEETVIDFIQHKLPIVLIVISLGCLLLSLRNKKNTVENYSTTLTR</sequence>
<name>A0ABS5T7X9_9GAMM</name>
<keyword evidence="4 6" id="KW-1133">Transmembrane helix</keyword>
<feature type="transmembrane region" description="Helical" evidence="6">
    <location>
        <begin position="275"/>
        <end position="294"/>
    </location>
</feature>
<feature type="transmembrane region" description="Helical" evidence="6">
    <location>
        <begin position="6"/>
        <end position="26"/>
    </location>
</feature>
<keyword evidence="5 6" id="KW-0472">Membrane</keyword>
<dbReference type="NCBIfam" id="NF041756">
    <property type="entry name" value="EfeU"/>
    <property type="match status" value="1"/>
</dbReference>
<feature type="transmembrane region" description="Helical" evidence="6">
    <location>
        <begin position="177"/>
        <end position="197"/>
    </location>
</feature>
<accession>A0ABS5T7X9</accession>
<comment type="similarity">
    <text evidence="2">Belongs to the oxidase-dependent Fe transporter (OFeT) (TC 9.A.10.1) family.</text>
</comment>
<feature type="transmembrane region" description="Helical" evidence="6">
    <location>
        <begin position="144"/>
        <end position="165"/>
    </location>
</feature>
<evidence type="ECO:0000256" key="2">
    <source>
        <dbReference type="ARBA" id="ARBA00008333"/>
    </source>
</evidence>
<gene>
    <name evidence="7" type="ORF">HGT73_12775</name>
</gene>
<organism evidence="7 8">
    <name type="scientific">Rosenbergiella australiborealis</name>
    <dbReference type="NCBI Taxonomy" id="1544696"/>
    <lineage>
        <taxon>Bacteria</taxon>
        <taxon>Pseudomonadati</taxon>
        <taxon>Pseudomonadota</taxon>
        <taxon>Gammaproteobacteria</taxon>
        <taxon>Enterobacterales</taxon>
        <taxon>Erwiniaceae</taxon>
        <taxon>Rosenbergiella</taxon>
    </lineage>
</organism>
<dbReference type="PANTHER" id="PTHR31632">
    <property type="entry name" value="IRON TRANSPORTER FTH1"/>
    <property type="match status" value="1"/>
</dbReference>
<comment type="subcellular location">
    <subcellularLocation>
        <location evidence="1">Membrane</location>
        <topology evidence="1">Multi-pass membrane protein</topology>
    </subcellularLocation>
</comment>
<protein>
    <submittedName>
        <fullName evidence="7">Iron permease</fullName>
    </submittedName>
</protein>
<dbReference type="Proteomes" id="UP000786875">
    <property type="component" value="Unassembled WGS sequence"/>
</dbReference>
<feature type="transmembrane region" description="Helical" evidence="6">
    <location>
        <begin position="68"/>
        <end position="87"/>
    </location>
</feature>
<feature type="transmembrane region" description="Helical" evidence="6">
    <location>
        <begin position="245"/>
        <end position="263"/>
    </location>
</feature>
<comment type="caution">
    <text evidence="7">The sequence shown here is derived from an EMBL/GenBank/DDBJ whole genome shotgun (WGS) entry which is preliminary data.</text>
</comment>
<evidence type="ECO:0000256" key="5">
    <source>
        <dbReference type="ARBA" id="ARBA00023136"/>
    </source>
</evidence>
<evidence type="ECO:0000313" key="7">
    <source>
        <dbReference type="EMBL" id="MBT0728232.1"/>
    </source>
</evidence>
<feature type="transmembrane region" description="Helical" evidence="6">
    <location>
        <begin position="38"/>
        <end position="56"/>
    </location>
</feature>
<reference evidence="7 8" key="1">
    <citation type="submission" date="2020-04" db="EMBL/GenBank/DDBJ databases">
        <title>Genome sequencing of Rosenbergiella species.</title>
        <authorList>
            <person name="Alvarez-Perez S."/>
            <person name="Lievens B."/>
        </authorList>
    </citation>
    <scope>NUCLEOTIDE SEQUENCE [LARGE SCALE GENOMIC DNA]</scope>
    <source>
        <strain evidence="7 8">CdVSA20.1</strain>
    </source>
</reference>
<dbReference type="RefSeq" id="WP_214215623.1">
    <property type="nucleotide sequence ID" value="NZ_JABBFO010000014.1"/>
</dbReference>
<dbReference type="EMBL" id="JABBFO010000014">
    <property type="protein sequence ID" value="MBT0728232.1"/>
    <property type="molecule type" value="Genomic_DNA"/>
</dbReference>
<evidence type="ECO:0000256" key="3">
    <source>
        <dbReference type="ARBA" id="ARBA00022692"/>
    </source>
</evidence>
<keyword evidence="8" id="KW-1185">Reference proteome</keyword>